<keyword evidence="2" id="KW-1185">Reference proteome</keyword>
<gene>
    <name evidence="1" type="ORF">SAMN05660706_1258</name>
</gene>
<dbReference type="RefSeq" id="WP_092485530.1">
    <property type="nucleotide sequence ID" value="NZ_FOYM01000025.1"/>
</dbReference>
<dbReference type="EMBL" id="FOYM01000025">
    <property type="protein sequence ID" value="SFR12335.1"/>
    <property type="molecule type" value="Genomic_DNA"/>
</dbReference>
<dbReference type="OrthoDB" id="9906874at2"/>
<organism evidence="1 2">
    <name type="scientific">Desulfoscipio geothermicus DSM 3669</name>
    <dbReference type="NCBI Taxonomy" id="1121426"/>
    <lineage>
        <taxon>Bacteria</taxon>
        <taxon>Bacillati</taxon>
        <taxon>Bacillota</taxon>
        <taxon>Clostridia</taxon>
        <taxon>Eubacteriales</taxon>
        <taxon>Desulfallaceae</taxon>
        <taxon>Desulfoscipio</taxon>
    </lineage>
</organism>
<reference evidence="2" key="1">
    <citation type="submission" date="2016-10" db="EMBL/GenBank/DDBJ databases">
        <authorList>
            <person name="Varghese N."/>
            <person name="Submissions S."/>
        </authorList>
    </citation>
    <scope>NUCLEOTIDE SEQUENCE [LARGE SCALE GENOMIC DNA]</scope>
    <source>
        <strain evidence="2">DSM 3669</strain>
    </source>
</reference>
<accession>A0A1I6E3M3</accession>
<dbReference type="AlphaFoldDB" id="A0A1I6E3M3"/>
<sequence length="74" mass="8787">MSYILEEALMDADVYAIIAIENRNGKIKTTLVKNELIVDAMKRLIHKEPNCKVRLFMRELHPKYFVHPNIQKKY</sequence>
<proteinExistence type="predicted"/>
<dbReference type="Proteomes" id="UP000199584">
    <property type="component" value="Unassembled WGS sequence"/>
</dbReference>
<name>A0A1I6E3M3_9FIRM</name>
<protein>
    <submittedName>
        <fullName evidence="1">Uncharacterized protein</fullName>
    </submittedName>
</protein>
<evidence type="ECO:0000313" key="1">
    <source>
        <dbReference type="EMBL" id="SFR12335.1"/>
    </source>
</evidence>
<evidence type="ECO:0000313" key="2">
    <source>
        <dbReference type="Proteomes" id="UP000199584"/>
    </source>
</evidence>